<dbReference type="Proteomes" id="UP000050898">
    <property type="component" value="Unassembled WGS sequence"/>
</dbReference>
<dbReference type="PANTHER" id="PTHR30629:SF2">
    <property type="entry name" value="PROPHAGE INTEGRASE INTS-RELATED"/>
    <property type="match status" value="1"/>
</dbReference>
<dbReference type="PATRIC" id="fig|1046596.6.peg.2630"/>
<evidence type="ECO:0000256" key="1">
    <source>
        <dbReference type="ARBA" id="ARBA00008857"/>
    </source>
</evidence>
<dbReference type="GO" id="GO:0003677">
    <property type="term" value="F:DNA binding"/>
    <property type="evidence" value="ECO:0007669"/>
    <property type="project" value="UniProtKB-KW"/>
</dbReference>
<evidence type="ECO:0000313" key="7">
    <source>
        <dbReference type="Proteomes" id="UP000050898"/>
    </source>
</evidence>
<dbReference type="InterPro" id="IPR010998">
    <property type="entry name" value="Integrase_recombinase_N"/>
</dbReference>
<evidence type="ECO:0000313" key="6">
    <source>
        <dbReference type="EMBL" id="KRN07909.1"/>
    </source>
</evidence>
<dbReference type="Gene3D" id="1.10.150.130">
    <property type="match status" value="1"/>
</dbReference>
<evidence type="ECO:0000259" key="5">
    <source>
        <dbReference type="PROSITE" id="PS51898"/>
    </source>
</evidence>
<comment type="similarity">
    <text evidence="1">Belongs to the 'phage' integrase family.</text>
</comment>
<sequence>MQIVLICVTEGGNTQMWYEKLAEKKFKFIERYKDPYTDKYVRVSVLMNSNSTHAVKQAQQTLDRKVSKKLHQHSQKVTEITIGELIREWLVLYKKRVRNSTYMSAVYNLHTFSDKINNEIVVSKIDSRLIKRVLESMIYDDELSNKYVSIVKSRLNKLFKYAISQNYAKNNPVEDLEISFKNNESSNTKNKFLDSDELAMLLEYTYHRNAMYGYLFEWLYLTGMRAGEALALNKRDIFNDKGVYYVDINGTLDYHGLKISDQKKTKVTKTAAGMRTISLPNKAVEIYEKLCSLNSASDYLFETSNQTPLSISAINTFLRKAKSELKINKPLSSHIFRHTHISKLAEIGTPLYVIQERVGHESSKITSKIYLHVTQNAQKKLRNDLDQL</sequence>
<reference evidence="6 7" key="1">
    <citation type="journal article" date="2015" name="Genome Announc.">
        <title>Expanding the biotechnology potential of lactobacilli through comparative genomics of 213 strains and associated genera.</title>
        <authorList>
            <person name="Sun Z."/>
            <person name="Harris H.M."/>
            <person name="McCann A."/>
            <person name="Guo C."/>
            <person name="Argimon S."/>
            <person name="Zhang W."/>
            <person name="Yang X."/>
            <person name="Jeffery I.B."/>
            <person name="Cooney J.C."/>
            <person name="Kagawa T.F."/>
            <person name="Liu W."/>
            <person name="Song Y."/>
            <person name="Salvetti E."/>
            <person name="Wrobel A."/>
            <person name="Rasinkangas P."/>
            <person name="Parkhill J."/>
            <person name="Rea M.C."/>
            <person name="O'Sullivan O."/>
            <person name="Ritari J."/>
            <person name="Douillard F.P."/>
            <person name="Paul Ross R."/>
            <person name="Yang R."/>
            <person name="Briner A.E."/>
            <person name="Felis G.E."/>
            <person name="de Vos W.M."/>
            <person name="Barrangou R."/>
            <person name="Klaenhammer T.R."/>
            <person name="Caufield P.W."/>
            <person name="Cui Y."/>
            <person name="Zhang H."/>
            <person name="O'Toole P.W."/>
        </authorList>
    </citation>
    <scope>NUCLEOTIDE SEQUENCE [LARGE SCALE GENOMIC DNA]</scope>
    <source>
        <strain evidence="6 7">DSM 20444</strain>
    </source>
</reference>
<dbReference type="AlphaFoldDB" id="A0A0R2E2C0"/>
<feature type="domain" description="Tyr recombinase" evidence="5">
    <location>
        <begin position="188"/>
        <end position="383"/>
    </location>
</feature>
<dbReference type="InterPro" id="IPR002104">
    <property type="entry name" value="Integrase_catalytic"/>
</dbReference>
<proteinExistence type="inferred from homology"/>
<dbReference type="EMBL" id="AYYH01000090">
    <property type="protein sequence ID" value="KRN07909.1"/>
    <property type="molecule type" value="Genomic_DNA"/>
</dbReference>
<dbReference type="PANTHER" id="PTHR30629">
    <property type="entry name" value="PROPHAGE INTEGRASE"/>
    <property type="match status" value="1"/>
</dbReference>
<dbReference type="InterPro" id="IPR013762">
    <property type="entry name" value="Integrase-like_cat_sf"/>
</dbReference>
<dbReference type="GO" id="GO:0006310">
    <property type="term" value="P:DNA recombination"/>
    <property type="evidence" value="ECO:0007669"/>
    <property type="project" value="UniProtKB-KW"/>
</dbReference>
<gene>
    <name evidence="6" type="ORF">FD00_GL002500</name>
</gene>
<dbReference type="Gene3D" id="1.10.443.10">
    <property type="entry name" value="Intergrase catalytic core"/>
    <property type="match status" value="1"/>
</dbReference>
<protein>
    <submittedName>
        <fullName evidence="6">Phage integrase family protein</fullName>
    </submittedName>
</protein>
<accession>A0A0R2E2C0</accession>
<comment type="caution">
    <text evidence="6">The sequence shown here is derived from an EMBL/GenBank/DDBJ whole genome shotgun (WGS) entry which is preliminary data.</text>
</comment>
<dbReference type="GO" id="GO:0015074">
    <property type="term" value="P:DNA integration"/>
    <property type="evidence" value="ECO:0007669"/>
    <property type="project" value="UniProtKB-KW"/>
</dbReference>
<keyword evidence="7" id="KW-1185">Reference proteome</keyword>
<organism evidence="6 7">
    <name type="scientific">Liquorilactobacillus mali KCTC 3596 = DSM 20444</name>
    <dbReference type="NCBI Taxonomy" id="1046596"/>
    <lineage>
        <taxon>Bacteria</taxon>
        <taxon>Bacillati</taxon>
        <taxon>Bacillota</taxon>
        <taxon>Bacilli</taxon>
        <taxon>Lactobacillales</taxon>
        <taxon>Lactobacillaceae</taxon>
        <taxon>Liquorilactobacillus</taxon>
    </lineage>
</organism>
<dbReference type="InterPro" id="IPR011010">
    <property type="entry name" value="DNA_brk_join_enz"/>
</dbReference>
<keyword evidence="2" id="KW-0229">DNA integration</keyword>
<evidence type="ECO:0000256" key="2">
    <source>
        <dbReference type="ARBA" id="ARBA00022908"/>
    </source>
</evidence>
<keyword evidence="4" id="KW-0233">DNA recombination</keyword>
<dbReference type="InterPro" id="IPR050808">
    <property type="entry name" value="Phage_Integrase"/>
</dbReference>
<dbReference type="SUPFAM" id="SSF56349">
    <property type="entry name" value="DNA breaking-rejoining enzymes"/>
    <property type="match status" value="1"/>
</dbReference>
<dbReference type="CDD" id="cd01189">
    <property type="entry name" value="INT_ICEBs1_C_like"/>
    <property type="match status" value="1"/>
</dbReference>
<dbReference type="Pfam" id="PF00589">
    <property type="entry name" value="Phage_integrase"/>
    <property type="match status" value="1"/>
</dbReference>
<keyword evidence="3" id="KW-0238">DNA-binding</keyword>
<name>A0A0R2E2C0_9LACO</name>
<dbReference type="PROSITE" id="PS51898">
    <property type="entry name" value="TYR_RECOMBINASE"/>
    <property type="match status" value="1"/>
</dbReference>
<evidence type="ECO:0000256" key="4">
    <source>
        <dbReference type="ARBA" id="ARBA00023172"/>
    </source>
</evidence>
<evidence type="ECO:0000256" key="3">
    <source>
        <dbReference type="ARBA" id="ARBA00023125"/>
    </source>
</evidence>